<dbReference type="Pfam" id="PF06902">
    <property type="entry name" value="Fer4_19"/>
    <property type="match status" value="1"/>
</dbReference>
<dbReference type="EMBL" id="CP102294">
    <property type="protein sequence ID" value="UWN57813.1"/>
    <property type="molecule type" value="Genomic_DNA"/>
</dbReference>
<reference evidence="2" key="1">
    <citation type="journal article" date="2022" name="Cell">
        <title>Design, construction, and in vivo augmentation of a complex gut microbiome.</title>
        <authorList>
            <person name="Cheng A.G."/>
            <person name="Ho P.Y."/>
            <person name="Aranda-Diaz A."/>
            <person name="Jain S."/>
            <person name="Yu F.B."/>
            <person name="Meng X."/>
            <person name="Wang M."/>
            <person name="Iakiviak M."/>
            <person name="Nagashima K."/>
            <person name="Zhao A."/>
            <person name="Murugkar P."/>
            <person name="Patil A."/>
            <person name="Atabakhsh K."/>
            <person name="Weakley A."/>
            <person name="Yan J."/>
            <person name="Brumbaugh A.R."/>
            <person name="Higginbottom S."/>
            <person name="Dimas A."/>
            <person name="Shiver A.L."/>
            <person name="Deutschbauer A."/>
            <person name="Neff N."/>
            <person name="Sonnenburg J.L."/>
            <person name="Huang K.C."/>
            <person name="Fischbach M.A."/>
        </authorList>
    </citation>
    <scope>NUCLEOTIDE SEQUENCE</scope>
    <source>
        <strain evidence="2">AP11</strain>
    </source>
</reference>
<gene>
    <name evidence="2" type="ORF">NQ491_03270</name>
</gene>
<dbReference type="Proteomes" id="UP001059295">
    <property type="component" value="Chromosome"/>
</dbReference>
<dbReference type="GeneID" id="82890722"/>
<protein>
    <submittedName>
        <fullName evidence="2">(4Fe-4S)-binding protein</fullName>
    </submittedName>
</protein>
<name>A0ABY5V1S7_9BACT</name>
<evidence type="ECO:0000313" key="3">
    <source>
        <dbReference type="Proteomes" id="UP001059295"/>
    </source>
</evidence>
<feature type="domain" description="Divergent 4Fe-4S mono-cluster" evidence="1">
    <location>
        <begin position="7"/>
        <end position="68"/>
    </location>
</feature>
<keyword evidence="3" id="KW-1185">Reference proteome</keyword>
<dbReference type="RefSeq" id="WP_019244753.1">
    <property type="nucleotide sequence ID" value="NZ_CAPH01000003.1"/>
</dbReference>
<organism evidence="2 3">
    <name type="scientific">Alistipes ihumii AP11</name>
    <dbReference type="NCBI Taxonomy" id="1211813"/>
    <lineage>
        <taxon>Bacteria</taxon>
        <taxon>Pseudomonadati</taxon>
        <taxon>Bacteroidota</taxon>
        <taxon>Bacteroidia</taxon>
        <taxon>Bacteroidales</taxon>
        <taxon>Rikenellaceae</taxon>
        <taxon>Alistipes</taxon>
    </lineage>
</organism>
<dbReference type="InterPro" id="IPR010693">
    <property type="entry name" value="Divergent_4Fe-4S_mono-cluster"/>
</dbReference>
<proteinExistence type="predicted"/>
<evidence type="ECO:0000313" key="2">
    <source>
        <dbReference type="EMBL" id="UWN57813.1"/>
    </source>
</evidence>
<accession>A0ABY5V1S7</accession>
<evidence type="ECO:0000259" key="1">
    <source>
        <dbReference type="Pfam" id="PF06902"/>
    </source>
</evidence>
<sequence>MEIVREYTNGELTVIWKPGLCTHAGVCVRMLPQVYRPRLRPWVDPTRATTRQLIEQIERCPSGALSYRLGCGSSGR</sequence>